<dbReference type="GO" id="GO:0005576">
    <property type="term" value="C:extracellular region"/>
    <property type="evidence" value="ECO:0007669"/>
    <property type="project" value="TreeGrafter"/>
</dbReference>
<comment type="caution">
    <text evidence="8">The sequence shown here is derived from an EMBL/GenBank/DDBJ whole genome shotgun (WGS) entry which is preliminary data.</text>
</comment>
<dbReference type="GO" id="GO:0009251">
    <property type="term" value="P:glucan catabolic process"/>
    <property type="evidence" value="ECO:0007669"/>
    <property type="project" value="TreeGrafter"/>
</dbReference>
<feature type="compositionally biased region" description="Low complexity" evidence="5">
    <location>
        <begin position="55"/>
        <end position="129"/>
    </location>
</feature>
<dbReference type="PROSITE" id="PS51346">
    <property type="entry name" value="PROKAR_ZN_DEPEND_PLPC_2"/>
    <property type="match status" value="1"/>
</dbReference>
<keyword evidence="9" id="KW-1185">Reference proteome</keyword>
<dbReference type="GO" id="GO:0008422">
    <property type="term" value="F:beta-glucosidase activity"/>
    <property type="evidence" value="ECO:0007669"/>
    <property type="project" value="TreeGrafter"/>
</dbReference>
<organism evidence="8 9">
    <name type="scientific">[Eubacterium] siraeum DSM 15702</name>
    <dbReference type="NCBI Taxonomy" id="428128"/>
    <lineage>
        <taxon>Bacteria</taxon>
        <taxon>Bacillati</taxon>
        <taxon>Bacillota</taxon>
        <taxon>Clostridia</taxon>
        <taxon>Eubacteriales</taxon>
        <taxon>Oscillospiraceae</taxon>
        <taxon>Oscillospiraceae incertae sedis</taxon>
    </lineage>
</organism>
<name>B0MMF9_9FIRM</name>
<dbReference type="InterPro" id="IPR001547">
    <property type="entry name" value="Glyco_hydro_5"/>
</dbReference>
<dbReference type="PANTHER" id="PTHR31297:SF17">
    <property type="entry name" value="ENDOGLUCANASE"/>
    <property type="match status" value="1"/>
</dbReference>
<reference evidence="8" key="2">
    <citation type="submission" date="2014-06" db="EMBL/GenBank/DDBJ databases">
        <title>Draft genome sequence of Eubacterium siraeum (DSM 15702).</title>
        <authorList>
            <person name="Sudarsanam P."/>
            <person name="Ley R."/>
            <person name="Guruge J."/>
            <person name="Turnbaugh P.J."/>
            <person name="Mahowald M."/>
            <person name="Liep D."/>
            <person name="Gordon J."/>
        </authorList>
    </citation>
    <scope>NUCLEOTIDE SEQUENCE</scope>
    <source>
        <strain evidence="8">DSM 15702</strain>
    </source>
</reference>
<protein>
    <submittedName>
        <fullName evidence="8">Cellulase (Glycosyl hydrolase family 5)</fullName>
    </submittedName>
</protein>
<dbReference type="Pfam" id="PF00150">
    <property type="entry name" value="Cellulase"/>
    <property type="match status" value="1"/>
</dbReference>
<dbReference type="CAZy" id="GH5">
    <property type="family name" value="Glycoside Hydrolase Family 5"/>
</dbReference>
<evidence type="ECO:0000256" key="1">
    <source>
        <dbReference type="ARBA" id="ARBA00022729"/>
    </source>
</evidence>
<keyword evidence="2 4" id="KW-0378">Hydrolase</keyword>
<evidence type="ECO:0000256" key="4">
    <source>
        <dbReference type="RuleBase" id="RU361153"/>
    </source>
</evidence>
<dbReference type="Gene3D" id="3.20.20.80">
    <property type="entry name" value="Glycosidases"/>
    <property type="match status" value="1"/>
</dbReference>
<evidence type="ECO:0000256" key="5">
    <source>
        <dbReference type="SAM" id="MobiDB-lite"/>
    </source>
</evidence>
<dbReference type="GO" id="GO:0008270">
    <property type="term" value="F:zinc ion binding"/>
    <property type="evidence" value="ECO:0007669"/>
    <property type="project" value="InterPro"/>
</dbReference>
<dbReference type="SUPFAM" id="SSF51445">
    <property type="entry name" value="(Trans)glycosidases"/>
    <property type="match status" value="1"/>
</dbReference>
<evidence type="ECO:0000313" key="9">
    <source>
        <dbReference type="Proteomes" id="UP000005326"/>
    </source>
</evidence>
<dbReference type="InterPro" id="IPR017853">
    <property type="entry name" value="GH"/>
</dbReference>
<dbReference type="PANTHER" id="PTHR31297">
    <property type="entry name" value="GLUCAN ENDO-1,6-BETA-GLUCOSIDASE B"/>
    <property type="match status" value="1"/>
</dbReference>
<feature type="signal peptide" evidence="6">
    <location>
        <begin position="1"/>
        <end position="25"/>
    </location>
</feature>
<evidence type="ECO:0000259" key="7">
    <source>
        <dbReference type="PROSITE" id="PS51346"/>
    </source>
</evidence>
<dbReference type="InterPro" id="IPR050386">
    <property type="entry name" value="Glycosyl_hydrolase_5"/>
</dbReference>
<gene>
    <name evidence="8" type="ORF">EUBSIR_01020</name>
</gene>
<evidence type="ECO:0000256" key="6">
    <source>
        <dbReference type="SAM" id="SignalP"/>
    </source>
</evidence>
<dbReference type="PROSITE" id="PS51257">
    <property type="entry name" value="PROKAR_LIPOPROTEIN"/>
    <property type="match status" value="1"/>
</dbReference>
<dbReference type="AlphaFoldDB" id="B0MMF9"/>
<evidence type="ECO:0000256" key="3">
    <source>
        <dbReference type="ARBA" id="ARBA00023295"/>
    </source>
</evidence>
<dbReference type="GO" id="GO:0004629">
    <property type="term" value="F:phospholipase C activity"/>
    <property type="evidence" value="ECO:0007669"/>
    <property type="project" value="InterPro"/>
</dbReference>
<sequence length="498" mass="55457">MKRKVLKSLIALALTVSMLAGCAQSAVTSGENASGGTSATSQSQNVSSYADSKAESSVTSTASTTAAEHTSKSTESSTDTTKADTSAADTPATQTTTVTVTTVSQTTKKPASSTTASQTTKKPMTTTTKKASENKPLPIAEKMRNITSQQLVEDMTFGWNLGNTLDVCQADRDGDGKVNEHVEAGEKVDETLWGNPKATKELFTSLKKNGVNAVRIPVTWRDHMDSNGNIDREWMDRVQQVVDYAYSQGMYVIINVHHDGGGDPKFGAWIIEESQKDYNTFLRKYKNVWKQIAERFKNYSDYLIFESMNEVGFDTLYNKNKADAYNLINKINQDFVDIIRATGGNNAKRHLLIAGYYTDIERTCDSLYKMPDDKAERCILSVHYYTPWDFCTCDIKHTWGTKSEVRQMETLIGKMKKNFVDKGIPVIIGEYAASGSDLSSCIFFIEKLNKLCSDYGIATFIWDSGSQVNRKTYKWRTPQYLEALKRATSGKDYEVVKE</sequence>
<feature type="region of interest" description="Disordered" evidence="5">
    <location>
        <begin position="27"/>
        <end position="140"/>
    </location>
</feature>
<keyword evidence="3 4" id="KW-0326">Glycosidase</keyword>
<feature type="compositionally biased region" description="Polar residues" evidence="5">
    <location>
        <begin position="27"/>
        <end position="50"/>
    </location>
</feature>
<dbReference type="InterPro" id="IPR001531">
    <property type="entry name" value="Zn_PLipaseC"/>
</dbReference>
<reference evidence="8" key="1">
    <citation type="submission" date="2007-10" db="EMBL/GenBank/DDBJ databases">
        <authorList>
            <person name="Fulton L."/>
            <person name="Clifton S."/>
            <person name="Fulton B."/>
            <person name="Xu J."/>
            <person name="Minx P."/>
            <person name="Pepin K.H."/>
            <person name="Johnson M."/>
            <person name="Thiruvilangam P."/>
            <person name="Bhonagiri V."/>
            <person name="Nash W.E."/>
            <person name="Mardis E.R."/>
            <person name="Wilson R.K."/>
        </authorList>
    </citation>
    <scope>NUCLEOTIDE SEQUENCE [LARGE SCALE GENOMIC DNA]</scope>
    <source>
        <strain evidence="8">DSM 15702</strain>
    </source>
</reference>
<dbReference type="GO" id="GO:0009986">
    <property type="term" value="C:cell surface"/>
    <property type="evidence" value="ECO:0007669"/>
    <property type="project" value="TreeGrafter"/>
</dbReference>
<keyword evidence="1 6" id="KW-0732">Signal</keyword>
<proteinExistence type="inferred from homology"/>
<dbReference type="EMBL" id="ABCA03000041">
    <property type="protein sequence ID" value="EDS01203.1"/>
    <property type="molecule type" value="Genomic_DNA"/>
</dbReference>
<dbReference type="Proteomes" id="UP000005326">
    <property type="component" value="Unassembled WGS sequence"/>
</dbReference>
<feature type="domain" description="Zn-dependent PLC" evidence="7">
    <location>
        <begin position="459"/>
        <end position="498"/>
    </location>
</feature>
<evidence type="ECO:0000313" key="8">
    <source>
        <dbReference type="EMBL" id="EDS01203.1"/>
    </source>
</evidence>
<accession>B0MMF9</accession>
<comment type="similarity">
    <text evidence="4">Belongs to the glycosyl hydrolase 5 (cellulase A) family.</text>
</comment>
<evidence type="ECO:0000256" key="2">
    <source>
        <dbReference type="ARBA" id="ARBA00022801"/>
    </source>
</evidence>
<feature type="chain" id="PRO_5002752016" evidence="6">
    <location>
        <begin position="26"/>
        <end position="498"/>
    </location>
</feature>